<feature type="compositionally biased region" description="Basic and acidic residues" evidence="1">
    <location>
        <begin position="157"/>
        <end position="167"/>
    </location>
</feature>
<protein>
    <submittedName>
        <fullName evidence="2">Uncharacterized protein</fullName>
    </submittedName>
</protein>
<name>A0A6A5ZAH2_9PLEO</name>
<evidence type="ECO:0000313" key="2">
    <source>
        <dbReference type="EMBL" id="KAF2116206.1"/>
    </source>
</evidence>
<proteinExistence type="predicted"/>
<dbReference type="Proteomes" id="UP000799770">
    <property type="component" value="Unassembled WGS sequence"/>
</dbReference>
<accession>A0A6A5ZAH2</accession>
<keyword evidence="3" id="KW-1185">Reference proteome</keyword>
<evidence type="ECO:0000313" key="3">
    <source>
        <dbReference type="Proteomes" id="UP000799770"/>
    </source>
</evidence>
<sequence>NTKSTTPREAQEARHLRLTKPAPDVHDAAIKLNRPVGGKKLHFHIEDVNITVHLFVPADEDFCTTVRRVVEECHPRIANAYHCTGRAQVTQKKFNVAALRNEKVPISSFREVENEAMLWVRFFDGPNLLKKPQEASGDDEENKDEDSDDGEADDEAETGHDENDAWLHKLPHSTPKPPKHGKRPTLSQASESRKPTKLVLTTDLTTFKTAFAELEKRSYDNPTLIEPPEYHLAVLSTNWSTDPASFLWDSEKQIDIRPKTPTTDTAKDPRNWDLALLDALRFLSESTENAEPGVVLAVLNVAVVKRLQGAGEEELRPELTAQDVFRVVRMLVKNKGAFDPERVMSLRSFR</sequence>
<gene>
    <name evidence="2" type="ORF">BDV96DRAFT_573555</name>
</gene>
<feature type="compositionally biased region" description="Acidic residues" evidence="1">
    <location>
        <begin position="136"/>
        <end position="156"/>
    </location>
</feature>
<dbReference type="EMBL" id="ML977321">
    <property type="protein sequence ID" value="KAF2116206.1"/>
    <property type="molecule type" value="Genomic_DNA"/>
</dbReference>
<organism evidence="2 3">
    <name type="scientific">Lophiotrema nucula</name>
    <dbReference type="NCBI Taxonomy" id="690887"/>
    <lineage>
        <taxon>Eukaryota</taxon>
        <taxon>Fungi</taxon>
        <taxon>Dikarya</taxon>
        <taxon>Ascomycota</taxon>
        <taxon>Pezizomycotina</taxon>
        <taxon>Dothideomycetes</taxon>
        <taxon>Pleosporomycetidae</taxon>
        <taxon>Pleosporales</taxon>
        <taxon>Lophiotremataceae</taxon>
        <taxon>Lophiotrema</taxon>
    </lineage>
</organism>
<dbReference type="AlphaFoldDB" id="A0A6A5ZAH2"/>
<evidence type="ECO:0000256" key="1">
    <source>
        <dbReference type="SAM" id="MobiDB-lite"/>
    </source>
</evidence>
<feature type="region of interest" description="Disordered" evidence="1">
    <location>
        <begin position="130"/>
        <end position="198"/>
    </location>
</feature>
<reference evidence="2" key="1">
    <citation type="journal article" date="2020" name="Stud. Mycol.">
        <title>101 Dothideomycetes genomes: a test case for predicting lifestyles and emergence of pathogens.</title>
        <authorList>
            <person name="Haridas S."/>
            <person name="Albert R."/>
            <person name="Binder M."/>
            <person name="Bloem J."/>
            <person name="Labutti K."/>
            <person name="Salamov A."/>
            <person name="Andreopoulos B."/>
            <person name="Baker S."/>
            <person name="Barry K."/>
            <person name="Bills G."/>
            <person name="Bluhm B."/>
            <person name="Cannon C."/>
            <person name="Castanera R."/>
            <person name="Culley D."/>
            <person name="Daum C."/>
            <person name="Ezra D."/>
            <person name="Gonzalez J."/>
            <person name="Henrissat B."/>
            <person name="Kuo A."/>
            <person name="Liang C."/>
            <person name="Lipzen A."/>
            <person name="Lutzoni F."/>
            <person name="Magnuson J."/>
            <person name="Mondo S."/>
            <person name="Nolan M."/>
            <person name="Ohm R."/>
            <person name="Pangilinan J."/>
            <person name="Park H.-J."/>
            <person name="Ramirez L."/>
            <person name="Alfaro M."/>
            <person name="Sun H."/>
            <person name="Tritt A."/>
            <person name="Yoshinaga Y."/>
            <person name="Zwiers L.-H."/>
            <person name="Turgeon B."/>
            <person name="Goodwin S."/>
            <person name="Spatafora J."/>
            <person name="Crous P."/>
            <person name="Grigoriev I."/>
        </authorList>
    </citation>
    <scope>NUCLEOTIDE SEQUENCE</scope>
    <source>
        <strain evidence="2">CBS 627.86</strain>
    </source>
</reference>
<feature type="non-terminal residue" evidence="2">
    <location>
        <position position="1"/>
    </location>
</feature>